<dbReference type="Gene3D" id="1.10.1390.10">
    <property type="match status" value="1"/>
</dbReference>
<sequence>ELGKQLAKDLLPLVLDASQKYGSSENDNSTNGLLDYFHKLKNQGLTPGGRP</sequence>
<reference evidence="1" key="1">
    <citation type="submission" date="2018-06" db="EMBL/GenBank/DDBJ databases">
        <authorList>
            <person name="Zhirakovskaya E."/>
        </authorList>
    </citation>
    <scope>NUCLEOTIDE SEQUENCE</scope>
</reference>
<organism evidence="1">
    <name type="scientific">hydrothermal vent metagenome</name>
    <dbReference type="NCBI Taxonomy" id="652676"/>
    <lineage>
        <taxon>unclassified sequences</taxon>
        <taxon>metagenomes</taxon>
        <taxon>ecological metagenomes</taxon>
    </lineage>
</organism>
<feature type="non-terminal residue" evidence="1">
    <location>
        <position position="1"/>
    </location>
</feature>
<name>A0A3B0TSZ9_9ZZZZ</name>
<dbReference type="EMBL" id="UOEQ01000106">
    <property type="protein sequence ID" value="VAW16557.1"/>
    <property type="molecule type" value="Genomic_DNA"/>
</dbReference>
<protein>
    <submittedName>
        <fullName evidence="1">Uncharacterized protein</fullName>
    </submittedName>
</protein>
<gene>
    <name evidence="1" type="ORF">MNBD_ALPHA11-686</name>
</gene>
<dbReference type="GO" id="GO:0004347">
    <property type="term" value="F:glucose-6-phosphate isomerase activity"/>
    <property type="evidence" value="ECO:0007669"/>
    <property type="project" value="InterPro"/>
</dbReference>
<dbReference type="AlphaFoldDB" id="A0A3B0TSZ9"/>
<evidence type="ECO:0000313" key="1">
    <source>
        <dbReference type="EMBL" id="VAW16557.1"/>
    </source>
</evidence>
<dbReference type="InterPro" id="IPR023096">
    <property type="entry name" value="G6P_Isomerase_C"/>
</dbReference>
<proteinExistence type="predicted"/>
<dbReference type="GO" id="GO:0006096">
    <property type="term" value="P:glycolytic process"/>
    <property type="evidence" value="ECO:0007669"/>
    <property type="project" value="InterPro"/>
</dbReference>
<accession>A0A3B0TSZ9</accession>